<evidence type="ECO:0000256" key="4">
    <source>
        <dbReference type="ARBA" id="ARBA00022692"/>
    </source>
</evidence>
<evidence type="ECO:0000313" key="10">
    <source>
        <dbReference type="Proteomes" id="UP000287547"/>
    </source>
</evidence>
<feature type="transmembrane region" description="Helical" evidence="7">
    <location>
        <begin position="637"/>
        <end position="655"/>
    </location>
</feature>
<feature type="transmembrane region" description="Helical" evidence="7">
    <location>
        <begin position="722"/>
        <end position="740"/>
    </location>
</feature>
<protein>
    <submittedName>
        <fullName evidence="9">MMPL family transporter</fullName>
    </submittedName>
</protein>
<dbReference type="Pfam" id="PF03176">
    <property type="entry name" value="MMPL"/>
    <property type="match status" value="2"/>
</dbReference>
<feature type="transmembrane region" description="Helical" evidence="7">
    <location>
        <begin position="351"/>
        <end position="372"/>
    </location>
</feature>
<evidence type="ECO:0000256" key="2">
    <source>
        <dbReference type="ARBA" id="ARBA00010157"/>
    </source>
</evidence>
<evidence type="ECO:0000256" key="1">
    <source>
        <dbReference type="ARBA" id="ARBA00004651"/>
    </source>
</evidence>
<dbReference type="PANTHER" id="PTHR33406">
    <property type="entry name" value="MEMBRANE PROTEIN MJ1562-RELATED"/>
    <property type="match status" value="1"/>
</dbReference>
<feature type="transmembrane region" description="Helical" evidence="7">
    <location>
        <begin position="378"/>
        <end position="401"/>
    </location>
</feature>
<feature type="domain" description="Membrane transport protein MMPL" evidence="8">
    <location>
        <begin position="116"/>
        <end position="437"/>
    </location>
</feature>
<evidence type="ECO:0000256" key="7">
    <source>
        <dbReference type="SAM" id="Phobius"/>
    </source>
</evidence>
<dbReference type="Gene3D" id="1.20.1640.10">
    <property type="entry name" value="Multidrug efflux transporter AcrB transmembrane domain"/>
    <property type="match status" value="2"/>
</dbReference>
<evidence type="ECO:0000313" key="9">
    <source>
        <dbReference type="EMBL" id="RSM73683.1"/>
    </source>
</evidence>
<feature type="transmembrane region" description="Helical" evidence="7">
    <location>
        <begin position="87"/>
        <end position="107"/>
    </location>
</feature>
<proteinExistence type="inferred from homology"/>
<dbReference type="InterPro" id="IPR050545">
    <property type="entry name" value="Mycobact_MmpL"/>
</dbReference>
<feature type="domain" description="Membrane transport protein MMPL" evidence="8">
    <location>
        <begin position="467"/>
        <end position="784"/>
    </location>
</feature>
<keyword evidence="3" id="KW-1003">Cell membrane</keyword>
<keyword evidence="4 7" id="KW-0812">Transmembrane</keyword>
<comment type="caution">
    <text evidence="9">The sequence shown here is derived from an EMBL/GenBank/DDBJ whole genome shotgun (WGS) entry which is preliminary data.</text>
</comment>
<feature type="transmembrane region" description="Helical" evidence="7">
    <location>
        <begin position="276"/>
        <end position="296"/>
    </location>
</feature>
<gene>
    <name evidence="9" type="ORF">DMH04_41025</name>
</gene>
<evidence type="ECO:0000259" key="8">
    <source>
        <dbReference type="Pfam" id="PF03176"/>
    </source>
</evidence>
<dbReference type="InterPro" id="IPR004869">
    <property type="entry name" value="MMPL_dom"/>
</dbReference>
<organism evidence="9 10">
    <name type="scientific">Kibdelosporangium aridum</name>
    <dbReference type="NCBI Taxonomy" id="2030"/>
    <lineage>
        <taxon>Bacteria</taxon>
        <taxon>Bacillati</taxon>
        <taxon>Actinomycetota</taxon>
        <taxon>Actinomycetes</taxon>
        <taxon>Pseudonocardiales</taxon>
        <taxon>Pseudonocardiaceae</taxon>
        <taxon>Kibdelosporangium</taxon>
    </lineage>
</organism>
<dbReference type="OrthoDB" id="7051771at2"/>
<feature type="transmembrane region" description="Helical" evidence="7">
    <location>
        <begin position="667"/>
        <end position="687"/>
    </location>
</feature>
<evidence type="ECO:0000256" key="6">
    <source>
        <dbReference type="ARBA" id="ARBA00023136"/>
    </source>
</evidence>
<keyword evidence="5 7" id="KW-1133">Transmembrane helix</keyword>
<accession>A0A428YVG8</accession>
<comment type="subcellular location">
    <subcellularLocation>
        <location evidence="1">Cell membrane</location>
        <topology evidence="1">Multi-pass membrane protein</topology>
    </subcellularLocation>
</comment>
<feature type="transmembrane region" description="Helical" evidence="7">
    <location>
        <begin position="610"/>
        <end position="631"/>
    </location>
</feature>
<sequence length="797" mass="84858">MRRRTIVDHQGLHRTAEPSRLMGRTSRDRPFLAVNDQASADWVQVNQVVDSTENTADLRPAATKAGLAAGPPVNRLLRLTLARPKSILLLTFFLAVGMGVFGIGAMSELKTGGYDDPGAESVRGQEILAERFPHANPNLVLLVAHPGGSVVDPDVTEIGRDLTQQLEATPDVTVGASYWDTPVAELRSHSDDAGLILARVAGDEDHVANVTKQLHDELAGWHGPVRVRFGGLAQVDNDANAQAAADLVKAESVAIPLTLVLLLFVFGTVVAAGVPLLIGLMAIAGALGVLGALAYVVDVSVFSVNLAAALGLGLAVDYSLLFVSRYREERRRYPNTTDALAATMRTAGRTIVFSAATVAVALCCLLVFQQYFLRSFAYAGVAVVGVTVVGATIVLPALLVLVGDRIDSFPLPGRRIHRQRAVGFWGGVARLVLRHPVLTATPVVALFLVLGAPFLHVQFGIADDRVLPRSAESREVTERVRDEFGSAGNGALTVVGEHWGSTVDAKEAIAEYGRRLSLVPGVTRVDSAAGSFARGDLVQQPMPGAELQFHSGDVMWLSVLSGIEPYSSEGAQLARDVRAVPVPDDRRVLVTGQAAQLADVIESIADRLPYALALIALSTFVLLFMMTGSLLLPVSTLVLNMLGLGAVFGAMVWVFQDGHLSGLLEFTPTPLAVVIPVLLFCVVFGISTDYQVFVLARIKEQHDAGADLEGAVVHGQSRSGPVIVAAAAILCVSLLALLASRVSLIQLLGLGSSLAVLLDALLIRPVLVTAIMRMAGKWNWWAPKPLRALHNRFGFRE</sequence>
<evidence type="ECO:0000256" key="3">
    <source>
        <dbReference type="ARBA" id="ARBA00022475"/>
    </source>
</evidence>
<comment type="similarity">
    <text evidence="2">Belongs to the resistance-nodulation-cell division (RND) (TC 2.A.6) family. MmpL subfamily.</text>
</comment>
<dbReference type="AlphaFoldDB" id="A0A428YVG8"/>
<evidence type="ECO:0000256" key="5">
    <source>
        <dbReference type="ARBA" id="ARBA00022989"/>
    </source>
</evidence>
<dbReference type="EMBL" id="QHKI01000054">
    <property type="protein sequence ID" value="RSM73683.1"/>
    <property type="molecule type" value="Genomic_DNA"/>
</dbReference>
<feature type="transmembrane region" description="Helical" evidence="7">
    <location>
        <begin position="747"/>
        <end position="772"/>
    </location>
</feature>
<name>A0A428YVG8_KIBAR</name>
<dbReference type="PANTHER" id="PTHR33406:SF11">
    <property type="entry name" value="MEMBRANE PROTEIN SCO6666-RELATED"/>
    <property type="match status" value="1"/>
</dbReference>
<feature type="transmembrane region" description="Helical" evidence="7">
    <location>
        <begin position="302"/>
        <end position="323"/>
    </location>
</feature>
<dbReference type="Proteomes" id="UP000287547">
    <property type="component" value="Unassembled WGS sequence"/>
</dbReference>
<dbReference type="SUPFAM" id="SSF82866">
    <property type="entry name" value="Multidrug efflux transporter AcrB transmembrane domain"/>
    <property type="match status" value="2"/>
</dbReference>
<feature type="transmembrane region" description="Helical" evidence="7">
    <location>
        <begin position="443"/>
        <end position="462"/>
    </location>
</feature>
<reference evidence="9 10" key="1">
    <citation type="submission" date="2018-05" db="EMBL/GenBank/DDBJ databases">
        <title>Evolution of GPA BGCs.</title>
        <authorList>
            <person name="Waglechner N."/>
            <person name="Wright G.D."/>
        </authorList>
    </citation>
    <scope>NUCLEOTIDE SEQUENCE [LARGE SCALE GENOMIC DNA]</scope>
    <source>
        <strain evidence="9 10">A82846</strain>
    </source>
</reference>
<dbReference type="GO" id="GO:0005886">
    <property type="term" value="C:plasma membrane"/>
    <property type="evidence" value="ECO:0007669"/>
    <property type="project" value="UniProtKB-SubCell"/>
</dbReference>
<feature type="transmembrane region" description="Helical" evidence="7">
    <location>
        <begin position="253"/>
        <end position="271"/>
    </location>
</feature>
<keyword evidence="6 7" id="KW-0472">Membrane</keyword>